<sequence length="182" mass="17560">MTCQRTITGGGVPRRAWAAVLTLLAALAVLVHHDMGTAPAMPATAVMSAMPPMARTAPHGGTAQAADGSGHTGAGAPMAGHAMTGHGAPEATATGRGTVRHGASAPAVTSGLGHDADGPCSGAGMQHCTSGAVGTPQLLAPPAVAPHAVPGAPARGVLAGLGLPGHPHRAPPDLSVLSRLLI</sequence>
<dbReference type="EMBL" id="VOGW01000188">
    <property type="protein sequence ID" value="TWV32045.1"/>
    <property type="molecule type" value="Genomic_DNA"/>
</dbReference>
<dbReference type="RefSeq" id="WP_146468874.1">
    <property type="nucleotide sequence ID" value="NZ_VOGW01000188.1"/>
</dbReference>
<protein>
    <submittedName>
        <fullName evidence="2">Uncharacterized protein</fullName>
    </submittedName>
</protein>
<feature type="region of interest" description="Disordered" evidence="1">
    <location>
        <begin position="52"/>
        <end position="114"/>
    </location>
</feature>
<keyword evidence="3" id="KW-1185">Reference proteome</keyword>
<dbReference type="Proteomes" id="UP000320481">
    <property type="component" value="Unassembled WGS sequence"/>
</dbReference>
<accession>A0A5C6IUS2</accession>
<evidence type="ECO:0000313" key="2">
    <source>
        <dbReference type="EMBL" id="TWV32045.1"/>
    </source>
</evidence>
<name>A0A5C6IUS2_9ACTN</name>
<evidence type="ECO:0000256" key="1">
    <source>
        <dbReference type="SAM" id="MobiDB-lite"/>
    </source>
</evidence>
<comment type="caution">
    <text evidence="2">The sequence shown here is derived from an EMBL/GenBank/DDBJ whole genome shotgun (WGS) entry which is preliminary data.</text>
</comment>
<proteinExistence type="predicted"/>
<evidence type="ECO:0000313" key="3">
    <source>
        <dbReference type="Proteomes" id="UP000320481"/>
    </source>
</evidence>
<gene>
    <name evidence="2" type="ORF">FRZ03_33755</name>
</gene>
<dbReference type="AlphaFoldDB" id="A0A5C6IUS2"/>
<organism evidence="2 3">
    <name type="scientific">Streptomyces misionensis</name>
    <dbReference type="NCBI Taxonomy" id="67331"/>
    <lineage>
        <taxon>Bacteria</taxon>
        <taxon>Bacillati</taxon>
        <taxon>Actinomycetota</taxon>
        <taxon>Actinomycetes</taxon>
        <taxon>Kitasatosporales</taxon>
        <taxon>Streptomycetaceae</taxon>
        <taxon>Streptomyces</taxon>
    </lineage>
</organism>
<reference evidence="2" key="1">
    <citation type="journal article" date="2019" name="Microbiol. Resour. Announc.">
        <title>Draft Genomic Sequences of Streptomyces misionensis and Streptomyces albidoflavus, bacteria applied for phytopathogen biocontrol.</title>
        <authorList>
            <person name="Pylro V."/>
            <person name="Dias A."/>
            <person name="Andreote F."/>
            <person name="Varani A."/>
            <person name="Andreote C."/>
            <person name="Bernardo E."/>
            <person name="Martins T."/>
        </authorList>
    </citation>
    <scope>NUCLEOTIDE SEQUENCE [LARGE SCALE GENOMIC DNA]</scope>
    <source>
        <strain evidence="2">66</strain>
    </source>
</reference>